<proteinExistence type="predicted"/>
<dbReference type="Proteomes" id="UP000294257">
    <property type="component" value="Unassembled WGS sequence"/>
</dbReference>
<evidence type="ECO:0000259" key="1">
    <source>
        <dbReference type="Pfam" id="PF12680"/>
    </source>
</evidence>
<accession>A0A4Q7KC65</accession>
<dbReference type="Gene3D" id="3.10.450.50">
    <property type="match status" value="1"/>
</dbReference>
<comment type="caution">
    <text evidence="2">The sequence shown here is derived from an EMBL/GenBank/DDBJ whole genome shotgun (WGS) entry which is preliminary data.</text>
</comment>
<dbReference type="SUPFAM" id="SSF54427">
    <property type="entry name" value="NTF2-like"/>
    <property type="match status" value="1"/>
</dbReference>
<dbReference type="OrthoDB" id="129343at2"/>
<dbReference type="EMBL" id="SGWQ01000016">
    <property type="protein sequence ID" value="RZS30587.1"/>
    <property type="molecule type" value="Genomic_DNA"/>
</dbReference>
<organism evidence="2 3">
    <name type="scientific">Herbihabitans rhizosphaerae</name>
    <dbReference type="NCBI Taxonomy" id="1872711"/>
    <lineage>
        <taxon>Bacteria</taxon>
        <taxon>Bacillati</taxon>
        <taxon>Actinomycetota</taxon>
        <taxon>Actinomycetes</taxon>
        <taxon>Pseudonocardiales</taxon>
        <taxon>Pseudonocardiaceae</taxon>
        <taxon>Herbihabitans</taxon>
    </lineage>
</organism>
<gene>
    <name evidence="2" type="ORF">EV193_116108</name>
</gene>
<keyword evidence="3" id="KW-1185">Reference proteome</keyword>
<sequence>MNDNERAERNRELVLHCFAEVDKGNLEPLRALLHKDFLEHGPGNPSGRDAFVQFIADSGMTEARLDMKRAIADHDHVVVHYNLVPPGEERGMAVVDILRFVDDKIVEHWDVVQPVPEPDQVPHGMF</sequence>
<feature type="domain" description="SnoaL-like" evidence="1">
    <location>
        <begin position="17"/>
        <end position="108"/>
    </location>
</feature>
<evidence type="ECO:0000313" key="3">
    <source>
        <dbReference type="Proteomes" id="UP000294257"/>
    </source>
</evidence>
<reference evidence="2 3" key="1">
    <citation type="submission" date="2019-02" db="EMBL/GenBank/DDBJ databases">
        <title>Genomic Encyclopedia of Type Strains, Phase IV (KMG-IV): sequencing the most valuable type-strain genomes for metagenomic binning, comparative biology and taxonomic classification.</title>
        <authorList>
            <person name="Goeker M."/>
        </authorList>
    </citation>
    <scope>NUCLEOTIDE SEQUENCE [LARGE SCALE GENOMIC DNA]</scope>
    <source>
        <strain evidence="2 3">DSM 101727</strain>
    </source>
</reference>
<name>A0A4Q7KC65_9PSEU</name>
<dbReference type="RefSeq" id="WP_130348508.1">
    <property type="nucleotide sequence ID" value="NZ_SGWQ01000016.1"/>
</dbReference>
<dbReference type="InterPro" id="IPR032710">
    <property type="entry name" value="NTF2-like_dom_sf"/>
</dbReference>
<dbReference type="InterPro" id="IPR037401">
    <property type="entry name" value="SnoaL-like"/>
</dbReference>
<dbReference type="AlphaFoldDB" id="A0A4Q7KC65"/>
<dbReference type="Pfam" id="PF12680">
    <property type="entry name" value="SnoaL_2"/>
    <property type="match status" value="1"/>
</dbReference>
<evidence type="ECO:0000313" key="2">
    <source>
        <dbReference type="EMBL" id="RZS30587.1"/>
    </source>
</evidence>
<protein>
    <submittedName>
        <fullName evidence="2">Putative SnoaL-like aldol condensation-catalyzing enzyme</fullName>
    </submittedName>
</protein>